<keyword evidence="2 5" id="KW-0238">DNA-binding</keyword>
<dbReference type="PROSITE" id="PS50995">
    <property type="entry name" value="HTH_MARR_2"/>
    <property type="match status" value="1"/>
</dbReference>
<sequence>MKAKKTGLEWMSMYAEVMSPLMQFANKYARFSKIAAYYGTDIKLTTSDYQVIEKIYINEGRRMNMSTLAEELGITQSAFSKVVQRLKKNGIVEKYHTPGNRKDIILCVTAYGKKTYENYSAYVEKHVFEQIYQLIGTIPKEYIETYNKILSIIGDWPLNEESADAESQKLVPIE</sequence>
<dbReference type="Pfam" id="PF12802">
    <property type="entry name" value="MarR_2"/>
    <property type="match status" value="1"/>
</dbReference>
<dbReference type="OrthoDB" id="2595338at2"/>
<dbReference type="EMBL" id="SLZZ01000031">
    <property type="protein sequence ID" value="TCS75075.1"/>
    <property type="molecule type" value="Genomic_DNA"/>
</dbReference>
<name>A0A4R3K109_9FIRM</name>
<comment type="caution">
    <text evidence="5">The sequence shown here is derived from an EMBL/GenBank/DDBJ whole genome shotgun (WGS) entry which is preliminary data.</text>
</comment>
<reference evidence="5 6" key="1">
    <citation type="submission" date="2019-03" db="EMBL/GenBank/DDBJ databases">
        <title>Genomic Encyclopedia of Type Strains, Phase IV (KMG-IV): sequencing the most valuable type-strain genomes for metagenomic binning, comparative biology and taxonomic classification.</title>
        <authorList>
            <person name="Goeker M."/>
        </authorList>
    </citation>
    <scope>NUCLEOTIDE SEQUENCE [LARGE SCALE GENOMIC DNA]</scope>
    <source>
        <strain evidence="5 6">DSM 29489</strain>
    </source>
</reference>
<gene>
    <name evidence="5" type="ORF">EDD59_13133</name>
</gene>
<evidence type="ECO:0000256" key="2">
    <source>
        <dbReference type="ARBA" id="ARBA00023125"/>
    </source>
</evidence>
<dbReference type="GO" id="GO:0003700">
    <property type="term" value="F:DNA-binding transcription factor activity"/>
    <property type="evidence" value="ECO:0007669"/>
    <property type="project" value="InterPro"/>
</dbReference>
<evidence type="ECO:0000313" key="6">
    <source>
        <dbReference type="Proteomes" id="UP000295726"/>
    </source>
</evidence>
<dbReference type="InterPro" id="IPR036390">
    <property type="entry name" value="WH_DNA-bd_sf"/>
</dbReference>
<dbReference type="AlphaFoldDB" id="A0A4R3K109"/>
<evidence type="ECO:0000313" key="5">
    <source>
        <dbReference type="EMBL" id="TCS75075.1"/>
    </source>
</evidence>
<dbReference type="Proteomes" id="UP000295726">
    <property type="component" value="Unassembled WGS sequence"/>
</dbReference>
<accession>A0A4R3K109</accession>
<dbReference type="InterPro" id="IPR036388">
    <property type="entry name" value="WH-like_DNA-bd_sf"/>
</dbReference>
<feature type="domain" description="HTH marR-type" evidence="4">
    <location>
        <begin position="14"/>
        <end position="155"/>
    </location>
</feature>
<evidence type="ECO:0000259" key="4">
    <source>
        <dbReference type="PROSITE" id="PS50995"/>
    </source>
</evidence>
<dbReference type="SUPFAM" id="SSF46785">
    <property type="entry name" value="Winged helix' DNA-binding domain"/>
    <property type="match status" value="1"/>
</dbReference>
<dbReference type="InterPro" id="IPR000835">
    <property type="entry name" value="HTH_MarR-typ"/>
</dbReference>
<organism evidence="5 6">
    <name type="scientific">Muricomes intestini</name>
    <dbReference type="NCBI Taxonomy" id="1796634"/>
    <lineage>
        <taxon>Bacteria</taxon>
        <taxon>Bacillati</taxon>
        <taxon>Bacillota</taxon>
        <taxon>Clostridia</taxon>
        <taxon>Lachnospirales</taxon>
        <taxon>Lachnospiraceae</taxon>
        <taxon>Muricomes</taxon>
    </lineage>
</organism>
<evidence type="ECO:0000256" key="3">
    <source>
        <dbReference type="ARBA" id="ARBA00023163"/>
    </source>
</evidence>
<keyword evidence="3" id="KW-0804">Transcription</keyword>
<keyword evidence="6" id="KW-1185">Reference proteome</keyword>
<keyword evidence="1" id="KW-0805">Transcription regulation</keyword>
<dbReference type="SMART" id="SM00347">
    <property type="entry name" value="HTH_MARR"/>
    <property type="match status" value="1"/>
</dbReference>
<dbReference type="GO" id="GO:0003677">
    <property type="term" value="F:DNA binding"/>
    <property type="evidence" value="ECO:0007669"/>
    <property type="project" value="UniProtKB-KW"/>
</dbReference>
<protein>
    <submittedName>
        <fullName evidence="5">DNA-binding MarR family transcriptional regulator</fullName>
    </submittedName>
</protein>
<dbReference type="PANTHER" id="PTHR42756:SF1">
    <property type="entry name" value="TRANSCRIPTIONAL REPRESSOR OF EMRAB OPERON"/>
    <property type="match status" value="1"/>
</dbReference>
<proteinExistence type="predicted"/>
<evidence type="ECO:0000256" key="1">
    <source>
        <dbReference type="ARBA" id="ARBA00023015"/>
    </source>
</evidence>
<dbReference type="Gene3D" id="1.10.10.10">
    <property type="entry name" value="Winged helix-like DNA-binding domain superfamily/Winged helix DNA-binding domain"/>
    <property type="match status" value="1"/>
</dbReference>
<dbReference type="PANTHER" id="PTHR42756">
    <property type="entry name" value="TRANSCRIPTIONAL REGULATOR, MARR"/>
    <property type="match status" value="1"/>
</dbReference>
<dbReference type="RefSeq" id="WP_132383505.1">
    <property type="nucleotide sequence ID" value="NZ_DAIRMY010000053.1"/>
</dbReference>